<proteinExistence type="predicted"/>
<accession>A0AAN9QW54</accession>
<dbReference type="EMBL" id="JAYMYQ010000002">
    <property type="protein sequence ID" value="KAK7350117.1"/>
    <property type="molecule type" value="Genomic_DNA"/>
</dbReference>
<reference evidence="1 2" key="1">
    <citation type="submission" date="2024-01" db="EMBL/GenBank/DDBJ databases">
        <title>The genomes of 5 underutilized Papilionoideae crops provide insights into root nodulation and disease resistanc.</title>
        <authorList>
            <person name="Jiang F."/>
        </authorList>
    </citation>
    <scope>NUCLEOTIDE SEQUENCE [LARGE SCALE GENOMIC DNA]</scope>
    <source>
        <strain evidence="1">LVBAO_FW01</strain>
        <tissue evidence="1">Leaves</tissue>
    </source>
</reference>
<name>A0AAN9QW54_CANGL</name>
<dbReference type="PROSITE" id="PS51257">
    <property type="entry name" value="PROKAR_LIPOPROTEIN"/>
    <property type="match status" value="1"/>
</dbReference>
<sequence length="353" mass="39063">MRMTLLHWEETCVFLAINTNALNLVFLLACSLPWRSGNTAILDVDFALHHDVDISIKGLATCGKLGIYVLNDSGSADCKCLLKCSIKKTKFVTGRFSFCRPKLKELNCVVILGNQESRGDFMNQIKLKGFEDLLPNNYLVAVKDLDAPIEGRRFCSAVMKMAPSVEWYLHDLLRYALGVLHIVTLDSNSRKMIVNAILSNSRVEAKVQGKVGYCMVNLHVNGLFGYQGMFRKGEFPTMSASLKWEITITYLVLGINSYGNVGLLKGYGVAWTHNVAPWCHPQAPNSDILIELSVLSLLCQENESKIGVLFGECIPPLLRLLKPSPVKGQVAAAKAISAISQVFLEAATEEYEN</sequence>
<evidence type="ECO:0000313" key="1">
    <source>
        <dbReference type="EMBL" id="KAK7350117.1"/>
    </source>
</evidence>
<evidence type="ECO:0000313" key="2">
    <source>
        <dbReference type="Proteomes" id="UP001367508"/>
    </source>
</evidence>
<gene>
    <name evidence="1" type="ORF">VNO77_08248</name>
</gene>
<protein>
    <submittedName>
        <fullName evidence="1">Uncharacterized protein</fullName>
    </submittedName>
</protein>
<keyword evidence="2" id="KW-1185">Reference proteome</keyword>
<dbReference type="Proteomes" id="UP001367508">
    <property type="component" value="Unassembled WGS sequence"/>
</dbReference>
<organism evidence="1 2">
    <name type="scientific">Canavalia gladiata</name>
    <name type="common">Sword bean</name>
    <name type="synonym">Dolichos gladiatus</name>
    <dbReference type="NCBI Taxonomy" id="3824"/>
    <lineage>
        <taxon>Eukaryota</taxon>
        <taxon>Viridiplantae</taxon>
        <taxon>Streptophyta</taxon>
        <taxon>Embryophyta</taxon>
        <taxon>Tracheophyta</taxon>
        <taxon>Spermatophyta</taxon>
        <taxon>Magnoliopsida</taxon>
        <taxon>eudicotyledons</taxon>
        <taxon>Gunneridae</taxon>
        <taxon>Pentapetalae</taxon>
        <taxon>rosids</taxon>
        <taxon>fabids</taxon>
        <taxon>Fabales</taxon>
        <taxon>Fabaceae</taxon>
        <taxon>Papilionoideae</taxon>
        <taxon>50 kb inversion clade</taxon>
        <taxon>NPAAA clade</taxon>
        <taxon>indigoferoid/millettioid clade</taxon>
        <taxon>Phaseoleae</taxon>
        <taxon>Canavalia</taxon>
    </lineage>
</organism>
<comment type="caution">
    <text evidence="1">The sequence shown here is derived from an EMBL/GenBank/DDBJ whole genome shotgun (WGS) entry which is preliminary data.</text>
</comment>
<dbReference type="AlphaFoldDB" id="A0AAN9QW54"/>